<name>A0A5J4V1G3_9EUKA</name>
<sequence>MLENSVTVSQLESIVQGKRHCGVIIDIPCAKINSGEDYFYRTPDPITFSGVSDLNQLNPIFNEFPIPTRNYSSLYLQLQMTDFLQDLKVYWLNKSRYIYDQHLACAMIPPEKPDIITLLDDSGDVAYNQYSVQLINCKDLDDAATDPMNNIQQLDNAFFEYISIHYLCINMENEMAIIDMIRTQKVIHFPTSVLKSQSSNYPIVRFEPSSWQIQSIIEGNYNEVYGKIQFCDDL</sequence>
<evidence type="ECO:0000313" key="1">
    <source>
        <dbReference type="EMBL" id="KAA6376202.1"/>
    </source>
</evidence>
<protein>
    <submittedName>
        <fullName evidence="1">Uncharacterized protein</fullName>
    </submittedName>
</protein>
<organism evidence="1 2">
    <name type="scientific">Streblomastix strix</name>
    <dbReference type="NCBI Taxonomy" id="222440"/>
    <lineage>
        <taxon>Eukaryota</taxon>
        <taxon>Metamonada</taxon>
        <taxon>Preaxostyla</taxon>
        <taxon>Oxymonadida</taxon>
        <taxon>Streblomastigidae</taxon>
        <taxon>Streblomastix</taxon>
    </lineage>
</organism>
<comment type="caution">
    <text evidence="1">The sequence shown here is derived from an EMBL/GenBank/DDBJ whole genome shotgun (WGS) entry which is preliminary data.</text>
</comment>
<evidence type="ECO:0000313" key="2">
    <source>
        <dbReference type="Proteomes" id="UP000324800"/>
    </source>
</evidence>
<dbReference type="AlphaFoldDB" id="A0A5J4V1G3"/>
<gene>
    <name evidence="1" type="ORF">EZS28_028270</name>
</gene>
<dbReference type="Proteomes" id="UP000324800">
    <property type="component" value="Unassembled WGS sequence"/>
</dbReference>
<reference evidence="1 2" key="1">
    <citation type="submission" date="2019-03" db="EMBL/GenBank/DDBJ databases">
        <title>Single cell metagenomics reveals metabolic interactions within the superorganism composed of flagellate Streblomastix strix and complex community of Bacteroidetes bacteria on its surface.</title>
        <authorList>
            <person name="Treitli S.C."/>
            <person name="Kolisko M."/>
            <person name="Husnik F."/>
            <person name="Keeling P."/>
            <person name="Hampl V."/>
        </authorList>
    </citation>
    <scope>NUCLEOTIDE SEQUENCE [LARGE SCALE GENOMIC DNA]</scope>
    <source>
        <strain evidence="1">ST1C</strain>
    </source>
</reference>
<proteinExistence type="predicted"/>
<accession>A0A5J4V1G3</accession>
<dbReference type="EMBL" id="SNRW01010686">
    <property type="protein sequence ID" value="KAA6376202.1"/>
    <property type="molecule type" value="Genomic_DNA"/>
</dbReference>